<keyword evidence="2" id="KW-1185">Reference proteome</keyword>
<organism evidence="1 2">
    <name type="scientific">Shewanella marisflavi</name>
    <dbReference type="NCBI Taxonomy" id="260364"/>
    <lineage>
        <taxon>Bacteria</taxon>
        <taxon>Pseudomonadati</taxon>
        <taxon>Pseudomonadota</taxon>
        <taxon>Gammaproteobacteria</taxon>
        <taxon>Alteromonadales</taxon>
        <taxon>Shewanellaceae</taxon>
        <taxon>Shewanella</taxon>
    </lineage>
</organism>
<proteinExistence type="predicted"/>
<dbReference type="RefSeq" id="WP_140946856.1">
    <property type="nucleotide sequence ID" value="NZ_CP022272.1"/>
</dbReference>
<dbReference type="Proteomes" id="UP000318758">
    <property type="component" value="Chromosome"/>
</dbReference>
<evidence type="ECO:0000313" key="1">
    <source>
        <dbReference type="EMBL" id="QDF74038.1"/>
    </source>
</evidence>
<reference evidence="1 2" key="1">
    <citation type="submission" date="2019-06" db="EMBL/GenBank/DDBJ databases">
        <title>Complete genome of Shewanella marisflavi ECSMB14101, a mussel settlement-inducing bacterium isolated from East China Sea.</title>
        <authorList>
            <person name="Yang J."/>
            <person name="Liang X."/>
            <person name="Chang R."/>
            <person name="Peng L."/>
        </authorList>
    </citation>
    <scope>NUCLEOTIDE SEQUENCE [LARGE SCALE GENOMIC DNA]</scope>
    <source>
        <strain evidence="1 2">ECSMB14101</strain>
    </source>
</reference>
<name>A0ABX5WHS2_9GAMM</name>
<protein>
    <submittedName>
        <fullName evidence="1">ABC-type zinc uptake system zinc chaperone</fullName>
    </submittedName>
</protein>
<sequence>MAMTVKGKVRGVAIWLSALLFCLSVLAPAHSLEHIDDDGAKTHCTLCIQKLQLNSALPVGEFSFSLPSLSVEAPQRELLGSASVHVVYFQSRAPPAHS</sequence>
<gene>
    <name evidence="1" type="ORF">FGA12_02055</name>
</gene>
<dbReference type="EMBL" id="CP041153">
    <property type="protein sequence ID" value="QDF74038.1"/>
    <property type="molecule type" value="Genomic_DNA"/>
</dbReference>
<accession>A0ABX5WHS2</accession>
<evidence type="ECO:0000313" key="2">
    <source>
        <dbReference type="Proteomes" id="UP000318758"/>
    </source>
</evidence>